<evidence type="ECO:0000256" key="2">
    <source>
        <dbReference type="ARBA" id="ARBA00022729"/>
    </source>
</evidence>
<comment type="caution">
    <text evidence="4">The sequence shown here is derived from an EMBL/GenBank/DDBJ whole genome shotgun (WGS) entry which is preliminary data.</text>
</comment>
<evidence type="ECO:0000313" key="4">
    <source>
        <dbReference type="EMBL" id="MBE4753268.1"/>
    </source>
</evidence>
<dbReference type="Gene3D" id="2.60.40.10">
    <property type="entry name" value="Immunoglobulins"/>
    <property type="match status" value="1"/>
</dbReference>
<evidence type="ECO:0000256" key="1">
    <source>
        <dbReference type="ARBA" id="ARBA00005445"/>
    </source>
</evidence>
<feature type="domain" description="DUF7933" evidence="3">
    <location>
        <begin position="764"/>
        <end position="885"/>
    </location>
</feature>
<feature type="domain" description="DUF7933" evidence="3">
    <location>
        <begin position="379"/>
        <end position="498"/>
    </location>
</feature>
<protein>
    <submittedName>
        <fullName evidence="4">DUF3494 domain-containing protein</fullName>
    </submittedName>
</protein>
<feature type="domain" description="DUF7933" evidence="3">
    <location>
        <begin position="252"/>
        <end position="372"/>
    </location>
</feature>
<organism evidence="4 5">
    <name type="scientific">Corallococcus soli</name>
    <dbReference type="NCBI Taxonomy" id="2710757"/>
    <lineage>
        <taxon>Bacteria</taxon>
        <taxon>Pseudomonadati</taxon>
        <taxon>Myxococcota</taxon>
        <taxon>Myxococcia</taxon>
        <taxon>Myxococcales</taxon>
        <taxon>Cystobacterineae</taxon>
        <taxon>Myxococcaceae</taxon>
        <taxon>Corallococcus</taxon>
    </lineage>
</organism>
<dbReference type="EMBL" id="JAAIYO010000017">
    <property type="protein sequence ID" value="MBE4753268.1"/>
    <property type="molecule type" value="Genomic_DNA"/>
</dbReference>
<dbReference type="InterPro" id="IPR021884">
    <property type="entry name" value="Ice-bd_prot"/>
</dbReference>
<proteinExistence type="inferred from homology"/>
<feature type="domain" description="DUF7933" evidence="3">
    <location>
        <begin position="507"/>
        <end position="627"/>
    </location>
</feature>
<keyword evidence="2" id="KW-0732">Signal</keyword>
<dbReference type="Pfam" id="PF25564">
    <property type="entry name" value="DUF7933"/>
    <property type="match status" value="5"/>
</dbReference>
<dbReference type="InterPro" id="IPR057693">
    <property type="entry name" value="DUF7933"/>
</dbReference>
<name>A0ABR9PZA1_9BACT</name>
<dbReference type="InterPro" id="IPR013783">
    <property type="entry name" value="Ig-like_fold"/>
</dbReference>
<evidence type="ECO:0000259" key="3">
    <source>
        <dbReference type="Pfam" id="PF25564"/>
    </source>
</evidence>
<feature type="domain" description="DUF7933" evidence="3">
    <location>
        <begin position="636"/>
        <end position="756"/>
    </location>
</feature>
<dbReference type="Pfam" id="PF11999">
    <property type="entry name" value="Ice_binding"/>
    <property type="match status" value="1"/>
</dbReference>
<evidence type="ECO:0000313" key="5">
    <source>
        <dbReference type="Proteomes" id="UP001516472"/>
    </source>
</evidence>
<keyword evidence="5" id="KW-1185">Reference proteome</keyword>
<sequence>MSTALISLIGIMAFLPACDGAQAGREGEEFGASKAAIAVAPSLGVAQSFAVLGASTVTNTGPTVITGDLGLSPGTSITGFPPGVVIGTIHATDALAAQAQSDTTAAYNNLAGQPCDVTLPSAELGGLTLAPGVYCFSSASASLTGTLTLNAGGNPDAVWVFKTASTLITASSSSVLLINGGQPCNVFWQVGSSATLGTNSDFVGNILALTSITLTTGVELNGRALARNGAVTLDSNTVTVNACAGPVTPLPPTLSKDFSPATISAGGTSILTITLINPNPTVAALTAPLTDTLPAGVTTVGMGSTTCVGGVVMAGPTTMTLMGGTIPASGSCTVTVQVTAPAGGSYFNSLAAGALVTSNGSNQAPAVATLTVATPSAVTLGKAFTPSSITAGGASTLTITLTNSNAAPAVLTAPLVDTLPPGVTPAGMGSTTCVGGSVMDSLTTVTLTGGYIPANGSCTVTVPVTAPVAGTFINTLPAGALRTNRGNNAAPAIATLVVIPVGVVVPPTVCKDFSPSTIKAGGVSNVTITLFNANATPALLMAPLVDTLPAGVATVGMGSTTCLGGIVSTTASTVTLMGGYIPANSSCTVTVPVTAHVAGSFVNTLPAGALRTNKGNNAAPAVATLVVTSKGDVVAPKVHKSFTPSTIGAGGTSALTIILTNPNNTPAVLTAPLVDTLPAGVTTLPGPATNTCGGVVTTTPYMVTLTGGTIPANGSCTVTVCVTSKKEGSYSNVIPKGALQTDKGSNQAPATAVLTVKQGTQVSPNVTKDFHPSSIRLGKASLLTITLSNPHNSVAYLNSSLADFFPDGMMATGGASTTCGGELLSYQGSTGVEMWGGSIPANGSCTVQVEVTTNCKGQFHNQIPVGALETNLGSNTQPADATLSVY</sequence>
<gene>
    <name evidence="4" type="ORF">G4177_34470</name>
</gene>
<accession>A0ABR9PZA1</accession>
<reference evidence="4 5" key="1">
    <citation type="submission" date="2020-02" db="EMBL/GenBank/DDBJ databases">
        <authorList>
            <person name="Babadi Z.K."/>
            <person name="Risdian C."/>
            <person name="Ebrahimipour G.H."/>
            <person name="Wink J."/>
        </authorList>
    </citation>
    <scope>NUCLEOTIDE SEQUENCE [LARGE SCALE GENOMIC DNA]</scope>
    <source>
        <strain evidence="4 5">ZKHCc1 1396</strain>
    </source>
</reference>
<dbReference type="Proteomes" id="UP001516472">
    <property type="component" value="Unassembled WGS sequence"/>
</dbReference>
<comment type="similarity">
    <text evidence="1">Belongs to the ice-binding protein family.</text>
</comment>